<gene>
    <name evidence="1" type="ORF">DC432_15920</name>
</gene>
<sequence>MERASKYHPVYGLQKRLLIDGALFVYDEYLDTWTGPQGVTLGGHTILTGMSYNTRVEVAK</sequence>
<reference evidence="1 2" key="1">
    <citation type="submission" date="2018-04" db="EMBL/GenBank/DDBJ databases">
        <authorList>
            <person name="Go L.Y."/>
            <person name="Mitchell J.A."/>
        </authorList>
    </citation>
    <scope>NUCLEOTIDE SEQUENCE [LARGE SCALE GENOMIC DNA]</scope>
    <source>
        <strain evidence="1 2">TPD7010</strain>
    </source>
</reference>
<evidence type="ECO:0000313" key="2">
    <source>
        <dbReference type="Proteomes" id="UP000244649"/>
    </source>
</evidence>
<name>A0A2T7VQT3_MICTE</name>
<dbReference type="Proteomes" id="UP000244649">
    <property type="component" value="Unassembled WGS sequence"/>
</dbReference>
<proteinExistence type="predicted"/>
<comment type="caution">
    <text evidence="1">The sequence shown here is derived from an EMBL/GenBank/DDBJ whole genome shotgun (WGS) entry which is preliminary data.</text>
</comment>
<dbReference type="AlphaFoldDB" id="A0A2T7VQT3"/>
<dbReference type="EMBL" id="QDFT01000090">
    <property type="protein sequence ID" value="PVE58736.1"/>
    <property type="molecule type" value="Genomic_DNA"/>
</dbReference>
<accession>A0A2T7VQT3</accession>
<organism evidence="1 2">
    <name type="scientific">Microbacterium testaceum</name>
    <name type="common">Aureobacterium testaceum</name>
    <name type="synonym">Brevibacterium testaceum</name>
    <dbReference type="NCBI Taxonomy" id="2033"/>
    <lineage>
        <taxon>Bacteria</taxon>
        <taxon>Bacillati</taxon>
        <taxon>Actinomycetota</taxon>
        <taxon>Actinomycetes</taxon>
        <taxon>Micrococcales</taxon>
        <taxon>Microbacteriaceae</taxon>
        <taxon>Microbacterium</taxon>
    </lineage>
</organism>
<protein>
    <submittedName>
        <fullName evidence="1">Uncharacterized protein</fullName>
    </submittedName>
</protein>
<evidence type="ECO:0000313" key="1">
    <source>
        <dbReference type="EMBL" id="PVE58736.1"/>
    </source>
</evidence>